<dbReference type="GO" id="GO:0016887">
    <property type="term" value="F:ATP hydrolysis activity"/>
    <property type="evidence" value="ECO:0007669"/>
    <property type="project" value="InterPro"/>
</dbReference>
<dbReference type="RefSeq" id="WP_149840899.1">
    <property type="nucleotide sequence ID" value="NZ_VUOC01000004.1"/>
</dbReference>
<dbReference type="GO" id="GO:0005524">
    <property type="term" value="F:ATP binding"/>
    <property type="evidence" value="ECO:0007669"/>
    <property type="project" value="UniProtKB-KW"/>
</dbReference>
<dbReference type="Pfam" id="PF13304">
    <property type="entry name" value="AAA_21"/>
    <property type="match status" value="1"/>
</dbReference>
<evidence type="ECO:0000313" key="3">
    <source>
        <dbReference type="Proteomes" id="UP000324611"/>
    </source>
</evidence>
<feature type="domain" description="ATPase AAA-type core" evidence="1">
    <location>
        <begin position="52"/>
        <end position="359"/>
    </location>
</feature>
<keyword evidence="2" id="KW-0547">Nucleotide-binding</keyword>
<gene>
    <name evidence="2" type="ORF">F0L74_26380</name>
</gene>
<dbReference type="Proteomes" id="UP000324611">
    <property type="component" value="Unassembled WGS sequence"/>
</dbReference>
<dbReference type="InterPro" id="IPR003959">
    <property type="entry name" value="ATPase_AAA_core"/>
</dbReference>
<reference evidence="2 3" key="1">
    <citation type="submission" date="2019-09" db="EMBL/GenBank/DDBJ databases">
        <title>Chitinophaga ginsengihumi sp. nov., isolated from soil of ginseng rhizosphere.</title>
        <authorList>
            <person name="Lee J."/>
        </authorList>
    </citation>
    <scope>NUCLEOTIDE SEQUENCE [LARGE SCALE GENOMIC DNA]</scope>
    <source>
        <strain evidence="2 3">BN140078</strain>
    </source>
</reference>
<organism evidence="2 3">
    <name type="scientific">Chitinophaga agrisoli</name>
    <dbReference type="NCBI Taxonomy" id="2607653"/>
    <lineage>
        <taxon>Bacteria</taxon>
        <taxon>Pseudomonadati</taxon>
        <taxon>Bacteroidota</taxon>
        <taxon>Chitinophagia</taxon>
        <taxon>Chitinophagales</taxon>
        <taxon>Chitinophagaceae</taxon>
        <taxon>Chitinophaga</taxon>
    </lineage>
</organism>
<proteinExistence type="predicted"/>
<dbReference type="AlphaFoldDB" id="A0A5B2VN38"/>
<sequence length="420" mass="47355">MIVEFSVGNFRSIKDLQTINLAAASITSKYSETDESNVSKVSDKMSLLKSKAIYGANASGKSNFIKALLAFKILVDRSVKEETTLGLFIEPFYLNETALQLPSFFQLIFVVDGITYRYGFEATRKEITAEWLFGTPGKKEVFFFTREKDKMKVNAAKFPEGSKISDLGGKNGIVRSNALFLTVVRSFNGKLSKRLTDYIMNIAIISGMTDARLYDLAKAALGQDEMREKIAGILKLADTGIEDINVLDLDTGEWAISNPAKSEKNKVILSWHTRYNELNEEVAPVHMLWDVTESDGTKKIFEISPLLLVALEEGYPVFIDEFDARLHPLLTRKILELFNTVNNKNAQLIFVTHDINLLSAKLLRRDQISFVEKDKYGCTSMYSLVDFKGIRNDASFDKDYMQGKYGAIPFLNEFISAFED</sequence>
<dbReference type="CDD" id="cd00267">
    <property type="entry name" value="ABC_ATPase"/>
    <property type="match status" value="1"/>
</dbReference>
<dbReference type="EMBL" id="VUOC01000004">
    <property type="protein sequence ID" value="KAA2239722.1"/>
    <property type="molecule type" value="Genomic_DNA"/>
</dbReference>
<dbReference type="SUPFAM" id="SSF52540">
    <property type="entry name" value="P-loop containing nucleoside triphosphate hydrolases"/>
    <property type="match status" value="1"/>
</dbReference>
<accession>A0A5B2VN38</accession>
<keyword evidence="2" id="KW-0067">ATP-binding</keyword>
<reference evidence="2 3" key="2">
    <citation type="submission" date="2019-09" db="EMBL/GenBank/DDBJ databases">
        <authorList>
            <person name="Jin C."/>
        </authorList>
    </citation>
    <scope>NUCLEOTIDE SEQUENCE [LARGE SCALE GENOMIC DNA]</scope>
    <source>
        <strain evidence="2 3">BN140078</strain>
    </source>
</reference>
<dbReference type="Gene3D" id="3.40.50.300">
    <property type="entry name" value="P-loop containing nucleotide triphosphate hydrolases"/>
    <property type="match status" value="1"/>
</dbReference>
<dbReference type="InterPro" id="IPR027417">
    <property type="entry name" value="P-loop_NTPase"/>
</dbReference>
<name>A0A5B2VN38_9BACT</name>
<keyword evidence="3" id="KW-1185">Reference proteome</keyword>
<dbReference type="PANTHER" id="PTHR40396:SF1">
    <property type="entry name" value="ATPASE AAA-TYPE CORE DOMAIN-CONTAINING PROTEIN"/>
    <property type="match status" value="1"/>
</dbReference>
<dbReference type="PANTHER" id="PTHR40396">
    <property type="entry name" value="ATPASE-LIKE PROTEIN"/>
    <property type="match status" value="1"/>
</dbReference>
<evidence type="ECO:0000259" key="1">
    <source>
        <dbReference type="Pfam" id="PF13304"/>
    </source>
</evidence>
<protein>
    <submittedName>
        <fullName evidence="2">ATP-binding protein</fullName>
    </submittedName>
</protein>
<comment type="caution">
    <text evidence="2">The sequence shown here is derived from an EMBL/GenBank/DDBJ whole genome shotgun (WGS) entry which is preliminary data.</text>
</comment>
<evidence type="ECO:0000313" key="2">
    <source>
        <dbReference type="EMBL" id="KAA2239722.1"/>
    </source>
</evidence>